<dbReference type="AlphaFoldDB" id="A0A4V2SCQ6"/>
<keyword evidence="8" id="KW-1185">Reference proteome</keyword>
<dbReference type="Pfam" id="PF00437">
    <property type="entry name" value="T2SSE"/>
    <property type="match status" value="1"/>
</dbReference>
<evidence type="ECO:0000259" key="6">
    <source>
        <dbReference type="PROSITE" id="PS00662"/>
    </source>
</evidence>
<dbReference type="PANTHER" id="PTHR30258">
    <property type="entry name" value="TYPE II SECRETION SYSTEM PROTEIN GSPE-RELATED"/>
    <property type="match status" value="1"/>
</dbReference>
<dbReference type="InterPro" id="IPR037257">
    <property type="entry name" value="T2SS_E_N_sf"/>
</dbReference>
<proteinExistence type="inferred from homology"/>
<dbReference type="GO" id="GO:0005737">
    <property type="term" value="C:cytoplasm"/>
    <property type="evidence" value="ECO:0007669"/>
    <property type="project" value="UniProtKB-SubCell"/>
</dbReference>
<dbReference type="RefSeq" id="WP_207923018.1">
    <property type="nucleotide sequence ID" value="NZ_SLWY01000016.1"/>
</dbReference>
<protein>
    <submittedName>
        <fullName evidence="7">Type IV pilus assembly protein PilB</fullName>
    </submittedName>
</protein>
<dbReference type="InterPro" id="IPR001482">
    <property type="entry name" value="T2SS/T4SS_dom"/>
</dbReference>
<dbReference type="InterPro" id="IPR013374">
    <property type="entry name" value="ATPase_typ4_pilus-assembl_PilB"/>
</dbReference>
<dbReference type="EMBL" id="SLWY01000016">
    <property type="protein sequence ID" value="TCO80190.1"/>
    <property type="molecule type" value="Genomic_DNA"/>
</dbReference>
<name>A0A4V2SCQ6_9GAMM</name>
<feature type="domain" description="Bacterial type II secretion system protein E" evidence="6">
    <location>
        <begin position="394"/>
        <end position="408"/>
    </location>
</feature>
<dbReference type="PROSITE" id="PS00662">
    <property type="entry name" value="T2SP_E"/>
    <property type="match status" value="1"/>
</dbReference>
<evidence type="ECO:0000256" key="4">
    <source>
        <dbReference type="ARBA" id="ARBA00022741"/>
    </source>
</evidence>
<dbReference type="GO" id="GO:0016887">
    <property type="term" value="F:ATP hydrolysis activity"/>
    <property type="evidence" value="ECO:0007669"/>
    <property type="project" value="InterPro"/>
</dbReference>
<keyword evidence="3" id="KW-0963">Cytoplasm</keyword>
<dbReference type="InterPro" id="IPR007831">
    <property type="entry name" value="T2SS_GspE_N"/>
</dbReference>
<keyword evidence="4" id="KW-0547">Nucleotide-binding</keyword>
<dbReference type="PANTHER" id="PTHR30258:SF1">
    <property type="entry name" value="PROTEIN TRANSPORT PROTEIN HOFB HOMOLOG"/>
    <property type="match status" value="1"/>
</dbReference>
<reference evidence="7 8" key="1">
    <citation type="submission" date="2019-03" db="EMBL/GenBank/DDBJ databases">
        <title>Genomic Encyclopedia of Type Strains, Phase IV (KMG-IV): sequencing the most valuable type-strain genomes for metagenomic binning, comparative biology and taxonomic classification.</title>
        <authorList>
            <person name="Goeker M."/>
        </authorList>
    </citation>
    <scope>NUCLEOTIDE SEQUENCE [LARGE SCALE GENOMIC DNA]</scope>
    <source>
        <strain evidence="7 8">DSM 25287</strain>
    </source>
</reference>
<comment type="subcellular location">
    <subcellularLocation>
        <location evidence="1">Cytoplasm</location>
    </subcellularLocation>
</comment>
<dbReference type="CDD" id="cd01129">
    <property type="entry name" value="PulE-GspE-like"/>
    <property type="match status" value="1"/>
</dbReference>
<dbReference type="GO" id="GO:0009297">
    <property type="term" value="P:pilus assembly"/>
    <property type="evidence" value="ECO:0007669"/>
    <property type="project" value="InterPro"/>
</dbReference>
<dbReference type="Gene3D" id="3.40.50.300">
    <property type="entry name" value="P-loop containing nucleotide triphosphate hydrolases"/>
    <property type="match status" value="1"/>
</dbReference>
<dbReference type="InterPro" id="IPR027417">
    <property type="entry name" value="P-loop_NTPase"/>
</dbReference>
<accession>A0A4V2SCQ6</accession>
<comment type="similarity">
    <text evidence="2">Belongs to the GSP E family.</text>
</comment>
<organism evidence="7 8">
    <name type="scientific">Plasticicumulans lactativorans</name>
    <dbReference type="NCBI Taxonomy" id="1133106"/>
    <lineage>
        <taxon>Bacteria</taxon>
        <taxon>Pseudomonadati</taxon>
        <taxon>Pseudomonadota</taxon>
        <taxon>Gammaproteobacteria</taxon>
        <taxon>Candidatus Competibacteraceae</taxon>
        <taxon>Plasticicumulans</taxon>
    </lineage>
</organism>
<dbReference type="SUPFAM" id="SSF52540">
    <property type="entry name" value="P-loop containing nucleoside triphosphate hydrolases"/>
    <property type="match status" value="1"/>
</dbReference>
<evidence type="ECO:0000313" key="8">
    <source>
        <dbReference type="Proteomes" id="UP000295765"/>
    </source>
</evidence>
<dbReference type="Gene3D" id="3.30.450.90">
    <property type="match status" value="1"/>
</dbReference>
<evidence type="ECO:0000256" key="1">
    <source>
        <dbReference type="ARBA" id="ARBA00004496"/>
    </source>
</evidence>
<dbReference type="FunFam" id="3.40.50.300:FF:000398">
    <property type="entry name" value="Type IV pilus assembly ATPase PilB"/>
    <property type="match status" value="1"/>
</dbReference>
<dbReference type="FunFam" id="3.30.450.90:FF:000001">
    <property type="entry name" value="Type II secretion system ATPase GspE"/>
    <property type="match status" value="1"/>
</dbReference>
<evidence type="ECO:0000256" key="5">
    <source>
        <dbReference type="ARBA" id="ARBA00022840"/>
    </source>
</evidence>
<dbReference type="NCBIfam" id="TIGR02538">
    <property type="entry name" value="type_IV_pilB"/>
    <property type="match status" value="1"/>
</dbReference>
<comment type="caution">
    <text evidence="7">The sequence shown here is derived from an EMBL/GenBank/DDBJ whole genome shotgun (WGS) entry which is preliminary data.</text>
</comment>
<dbReference type="SUPFAM" id="SSF160246">
    <property type="entry name" value="EspE N-terminal domain-like"/>
    <property type="match status" value="1"/>
</dbReference>
<dbReference type="GO" id="GO:0005886">
    <property type="term" value="C:plasma membrane"/>
    <property type="evidence" value="ECO:0007669"/>
    <property type="project" value="TreeGrafter"/>
</dbReference>
<sequence length="576" mass="63117">MLKPSPEVPGTALSASLSGLARLLVRNRVLDEAVALKAVEQSERQRQPLAAWLVEQKLATALDIALTAHRELGLPLLDLSAVDVAQLPIAAISEKLLRKHQVLPLWRRGSRLYVGVADPTDQQALDEIKFQSGLAIEPIVTLQSQIGTVLEQALDKPTDFGSLLDESLDNIAVEGGDDVADDSGVPEAEDAPVVRFVNRLLLDAINRGASDIHVEPYEHFFRVRFRQDGILHEVAKPPLNLAVRVTARLKVMAHLDIAERRVPQDGRMKMKLTARRSIDFRVNTLPTLYGEKVVLRILDAGAAKIGIDALGFEADQREAFLRAIHKPQGMVLVTGPTGSGKTVTLYTALNILNTHEVNISTAEDPVEIQLPGANQVNMNVKTGLTFANALRAFLRQDPDIIMVGEIRDLETAEIAIKASQTGHMVLSTLHTNDAPQTLSRLMNMGVEPYNIAASVTLIVAQRLARRLCPHCKAEEHNIPAPELLKLGFHPDELERLTIYKPVGCEQCTGGYKGRIGIYEVMPISEEMGRLIMSGGNSIALADQARREGVRDLRASGLNKIRMGLTSLDEINRVTKD</sequence>
<dbReference type="Gene3D" id="3.30.300.160">
    <property type="entry name" value="Type II secretion system, protein E, N-terminal domain"/>
    <property type="match status" value="1"/>
</dbReference>
<dbReference type="Proteomes" id="UP000295765">
    <property type="component" value="Unassembled WGS sequence"/>
</dbReference>
<dbReference type="GO" id="GO:0005524">
    <property type="term" value="F:ATP binding"/>
    <property type="evidence" value="ECO:0007669"/>
    <property type="project" value="UniProtKB-KW"/>
</dbReference>
<keyword evidence="5" id="KW-0067">ATP-binding</keyword>
<evidence type="ECO:0000256" key="2">
    <source>
        <dbReference type="ARBA" id="ARBA00006611"/>
    </source>
</evidence>
<evidence type="ECO:0000313" key="7">
    <source>
        <dbReference type="EMBL" id="TCO80190.1"/>
    </source>
</evidence>
<evidence type="ECO:0000256" key="3">
    <source>
        <dbReference type="ARBA" id="ARBA00022490"/>
    </source>
</evidence>
<dbReference type="Pfam" id="PF05157">
    <property type="entry name" value="MshEN"/>
    <property type="match status" value="1"/>
</dbReference>
<gene>
    <name evidence="7" type="ORF">EV699_11696</name>
</gene>